<feature type="region of interest" description="Disordered" evidence="1">
    <location>
        <begin position="1"/>
        <end position="22"/>
    </location>
</feature>
<reference evidence="3" key="2">
    <citation type="submission" date="2015-01" db="EMBL/GenBank/DDBJ databases">
        <title>Evolutionary Origins and Diversification of the Mycorrhizal Mutualists.</title>
        <authorList>
            <consortium name="DOE Joint Genome Institute"/>
            <consortium name="Mycorrhizal Genomics Consortium"/>
            <person name="Kohler A."/>
            <person name="Kuo A."/>
            <person name="Nagy L.G."/>
            <person name="Floudas D."/>
            <person name="Copeland A."/>
            <person name="Barry K.W."/>
            <person name="Cichocki N."/>
            <person name="Veneault-Fourrey C."/>
            <person name="LaButti K."/>
            <person name="Lindquist E.A."/>
            <person name="Lipzen A."/>
            <person name="Lundell T."/>
            <person name="Morin E."/>
            <person name="Murat C."/>
            <person name="Riley R."/>
            <person name="Ohm R."/>
            <person name="Sun H."/>
            <person name="Tunlid A."/>
            <person name="Henrissat B."/>
            <person name="Grigoriev I.V."/>
            <person name="Hibbett D.S."/>
            <person name="Martin F."/>
        </authorList>
    </citation>
    <scope>NUCLEOTIDE SEQUENCE [LARGE SCALE GENOMIC DNA]</scope>
    <source>
        <strain evidence="3">441</strain>
    </source>
</reference>
<keyword evidence="3" id="KW-1185">Reference proteome</keyword>
<proteinExistence type="predicted"/>
<gene>
    <name evidence="2" type="ORF">PISMIDRAFT_72180</name>
</gene>
<evidence type="ECO:0000313" key="2">
    <source>
        <dbReference type="EMBL" id="KIK21585.1"/>
    </source>
</evidence>
<name>A0A0C9YA64_9AGAM</name>
<organism evidence="2 3">
    <name type="scientific">Pisolithus microcarpus 441</name>
    <dbReference type="NCBI Taxonomy" id="765257"/>
    <lineage>
        <taxon>Eukaryota</taxon>
        <taxon>Fungi</taxon>
        <taxon>Dikarya</taxon>
        <taxon>Basidiomycota</taxon>
        <taxon>Agaricomycotina</taxon>
        <taxon>Agaricomycetes</taxon>
        <taxon>Agaricomycetidae</taxon>
        <taxon>Boletales</taxon>
        <taxon>Sclerodermatineae</taxon>
        <taxon>Pisolithaceae</taxon>
        <taxon>Pisolithus</taxon>
    </lineage>
</organism>
<dbReference type="EMBL" id="KN833750">
    <property type="protein sequence ID" value="KIK21585.1"/>
    <property type="molecule type" value="Genomic_DNA"/>
</dbReference>
<feature type="non-terminal residue" evidence="2">
    <location>
        <position position="1"/>
    </location>
</feature>
<dbReference type="Proteomes" id="UP000054018">
    <property type="component" value="Unassembled WGS sequence"/>
</dbReference>
<evidence type="ECO:0000313" key="3">
    <source>
        <dbReference type="Proteomes" id="UP000054018"/>
    </source>
</evidence>
<reference evidence="2 3" key="1">
    <citation type="submission" date="2014-04" db="EMBL/GenBank/DDBJ databases">
        <authorList>
            <consortium name="DOE Joint Genome Institute"/>
            <person name="Kuo A."/>
            <person name="Kohler A."/>
            <person name="Costa M.D."/>
            <person name="Nagy L.G."/>
            <person name="Floudas D."/>
            <person name="Copeland A."/>
            <person name="Barry K.W."/>
            <person name="Cichocki N."/>
            <person name="Veneault-Fourrey C."/>
            <person name="LaButti K."/>
            <person name="Lindquist E.A."/>
            <person name="Lipzen A."/>
            <person name="Lundell T."/>
            <person name="Morin E."/>
            <person name="Murat C."/>
            <person name="Sun H."/>
            <person name="Tunlid A."/>
            <person name="Henrissat B."/>
            <person name="Grigoriev I.V."/>
            <person name="Hibbett D.S."/>
            <person name="Martin F."/>
            <person name="Nordberg H.P."/>
            <person name="Cantor M.N."/>
            <person name="Hua S.X."/>
        </authorList>
    </citation>
    <scope>NUCLEOTIDE SEQUENCE [LARGE SCALE GENOMIC DNA]</scope>
    <source>
        <strain evidence="2 3">441</strain>
    </source>
</reference>
<accession>A0A0C9YA64</accession>
<dbReference type="OrthoDB" id="2986975at2759"/>
<feature type="non-terminal residue" evidence="2">
    <location>
        <position position="127"/>
    </location>
</feature>
<dbReference type="AlphaFoldDB" id="A0A0C9YA64"/>
<dbReference type="HOGENOM" id="CLU_001324_7_1_1"/>
<protein>
    <submittedName>
        <fullName evidence="2">Uncharacterized protein</fullName>
    </submittedName>
</protein>
<sequence length="127" mass="14156">DFHQFPPVAVAGEGEQRSRRHKRDLPDVVELAVGMKVMVTQNVETDLDITNGAHGIVKEIILHPEEPPLMSNVSVHHLKFMPSYILVKLSRTWTSHLPGLEPSVIPVEPVTKTYSIRYIASEGTPVT</sequence>
<evidence type="ECO:0000256" key="1">
    <source>
        <dbReference type="SAM" id="MobiDB-lite"/>
    </source>
</evidence>